<dbReference type="KEGG" id="tje:TJEJU_1903"/>
<dbReference type="InterPro" id="IPR051478">
    <property type="entry name" value="Beta-lactamase-like_AB/R"/>
</dbReference>
<evidence type="ECO:0000313" key="4">
    <source>
        <dbReference type="Proteomes" id="UP000215214"/>
    </source>
</evidence>
<evidence type="ECO:0000313" key="3">
    <source>
        <dbReference type="EMBL" id="SNR15609.1"/>
    </source>
</evidence>
<dbReference type="GO" id="GO:0008800">
    <property type="term" value="F:beta-lactamase activity"/>
    <property type="evidence" value="ECO:0007669"/>
    <property type="project" value="UniProtKB-EC"/>
</dbReference>
<protein>
    <submittedName>
        <fullName evidence="3">Beta-lactamase</fullName>
        <ecNumber evidence="3">3.5.2.6</ecNumber>
    </submittedName>
</protein>
<dbReference type="PANTHER" id="PTHR22935:SF95">
    <property type="entry name" value="BETA-LACTAMASE-LIKE 1-RELATED"/>
    <property type="match status" value="1"/>
</dbReference>
<dbReference type="OrthoDB" id="9793489at2"/>
<dbReference type="Pfam" id="PF00144">
    <property type="entry name" value="Beta-lactamase"/>
    <property type="match status" value="1"/>
</dbReference>
<dbReference type="RefSeq" id="WP_095071512.1">
    <property type="nucleotide sequence ID" value="NZ_LT899436.1"/>
</dbReference>
<feature type="domain" description="Beta-lactamase-related" evidence="2">
    <location>
        <begin position="43"/>
        <end position="357"/>
    </location>
</feature>
<keyword evidence="3" id="KW-0378">Hydrolase</keyword>
<dbReference type="EMBL" id="LT899436">
    <property type="protein sequence ID" value="SNR15609.1"/>
    <property type="molecule type" value="Genomic_DNA"/>
</dbReference>
<evidence type="ECO:0000256" key="1">
    <source>
        <dbReference type="ARBA" id="ARBA00038473"/>
    </source>
</evidence>
<accession>A0A238U8U1</accession>
<organism evidence="3 4">
    <name type="scientific">Tenacibaculum jejuense</name>
    <dbReference type="NCBI Taxonomy" id="584609"/>
    <lineage>
        <taxon>Bacteria</taxon>
        <taxon>Pseudomonadati</taxon>
        <taxon>Bacteroidota</taxon>
        <taxon>Flavobacteriia</taxon>
        <taxon>Flavobacteriales</taxon>
        <taxon>Flavobacteriaceae</taxon>
        <taxon>Tenacibaculum</taxon>
    </lineage>
</organism>
<name>A0A238U8U1_9FLAO</name>
<dbReference type="Proteomes" id="UP000215214">
    <property type="component" value="Chromosome TJEJU"/>
</dbReference>
<evidence type="ECO:0000259" key="2">
    <source>
        <dbReference type="Pfam" id="PF00144"/>
    </source>
</evidence>
<dbReference type="PROSITE" id="PS51257">
    <property type="entry name" value="PROKAR_LIPOPROTEIN"/>
    <property type="match status" value="1"/>
</dbReference>
<comment type="similarity">
    <text evidence="1">Belongs to the beta-lactamase family.</text>
</comment>
<sequence>MKKISTIILVFTFLISCQQKEKKKEVKINKNFSELKNAIDIYAKETLAEGNINALALSVYKNGEIYHNYYGNINKNGGKPNDNTYFEIASITKVFTGSLIAKAVLEGKIKSEDDIRLYLKGNYSNLEFKGTPITIRNLLTHTLGFKERRPPKFNKIWTDISNGYYESKPIEYSTDEFLEELKSVELDKKPGTFYTYNSVGSEILAYILEQIYQDTYNNILNAFLEDLDMKNSYLEGTRDKKVDLIDGYDEHGNLAPKARNILLGGGGGMVTTLPDLTKFMKFQLESKNPLVKESVKELYTDREGDKIAYLWDVDYGEREGFYYKKTGTSNGVQSVILICPDTKYGLILIMNNTSEKAFIDWATLYERIESDLIKAY</sequence>
<dbReference type="EC" id="3.5.2.6" evidence="3"/>
<keyword evidence="4" id="KW-1185">Reference proteome</keyword>
<dbReference type="Gene3D" id="3.40.710.10">
    <property type="entry name" value="DD-peptidase/beta-lactamase superfamily"/>
    <property type="match status" value="1"/>
</dbReference>
<dbReference type="SUPFAM" id="SSF56601">
    <property type="entry name" value="beta-lactamase/transpeptidase-like"/>
    <property type="match status" value="1"/>
</dbReference>
<dbReference type="InterPro" id="IPR001466">
    <property type="entry name" value="Beta-lactam-related"/>
</dbReference>
<proteinExistence type="inferred from homology"/>
<dbReference type="PANTHER" id="PTHR22935">
    <property type="entry name" value="PENICILLIN-BINDING PROTEIN"/>
    <property type="match status" value="1"/>
</dbReference>
<dbReference type="AlphaFoldDB" id="A0A238U8U1"/>
<dbReference type="InterPro" id="IPR012338">
    <property type="entry name" value="Beta-lactam/transpept-like"/>
</dbReference>
<gene>
    <name evidence="3" type="ORF">TJEJU_1903</name>
</gene>
<reference evidence="3 4" key="1">
    <citation type="submission" date="2017-07" db="EMBL/GenBank/DDBJ databases">
        <authorList>
            <person name="Sun Z.S."/>
            <person name="Albrecht U."/>
            <person name="Echele G."/>
            <person name="Lee C.C."/>
        </authorList>
    </citation>
    <scope>NUCLEOTIDE SEQUENCE [LARGE SCALE GENOMIC DNA]</scope>
    <source>
        <strain evidence="4">type strain: KCTC 22618</strain>
    </source>
</reference>